<dbReference type="Pfam" id="PF12704">
    <property type="entry name" value="MacB_PCD"/>
    <property type="match status" value="1"/>
</dbReference>
<evidence type="ECO:0000256" key="4">
    <source>
        <dbReference type="ARBA" id="ARBA00022475"/>
    </source>
</evidence>
<dbReference type="PANTHER" id="PTHR30489:SF0">
    <property type="entry name" value="LIPOPROTEIN-RELEASING SYSTEM TRANSMEMBRANE PROTEIN LOLE"/>
    <property type="match status" value="1"/>
</dbReference>
<feature type="transmembrane region" description="Helical" evidence="8">
    <location>
        <begin position="21"/>
        <end position="48"/>
    </location>
</feature>
<keyword evidence="12" id="KW-1185">Reference proteome</keyword>
<comment type="subcellular location">
    <subcellularLocation>
        <location evidence="1">Cell membrane</location>
        <topology evidence="1">Multi-pass membrane protein</topology>
    </subcellularLocation>
</comment>
<dbReference type="AlphaFoldDB" id="A0A317CBP0"/>
<dbReference type="Proteomes" id="UP000245506">
    <property type="component" value="Unassembled WGS sequence"/>
</dbReference>
<dbReference type="InterPro" id="IPR025857">
    <property type="entry name" value="MacB_PCD"/>
</dbReference>
<evidence type="ECO:0000256" key="2">
    <source>
        <dbReference type="ARBA" id="ARBA00005236"/>
    </source>
</evidence>
<feature type="transmembrane region" description="Helical" evidence="8">
    <location>
        <begin position="272"/>
        <end position="298"/>
    </location>
</feature>
<dbReference type="GO" id="GO:0042953">
    <property type="term" value="P:lipoprotein transport"/>
    <property type="evidence" value="ECO:0007669"/>
    <property type="project" value="InterPro"/>
</dbReference>
<comment type="caution">
    <text evidence="11">The sequence shown here is derived from an EMBL/GenBank/DDBJ whole genome shotgun (WGS) entry which is preliminary data.</text>
</comment>
<dbReference type="GO" id="GO:0044874">
    <property type="term" value="P:lipoprotein localization to outer membrane"/>
    <property type="evidence" value="ECO:0007669"/>
    <property type="project" value="TreeGrafter"/>
</dbReference>
<dbReference type="NCBIfam" id="TIGR02212">
    <property type="entry name" value="lolCE"/>
    <property type="match status" value="1"/>
</dbReference>
<keyword evidence="4" id="KW-1003">Cell membrane</keyword>
<dbReference type="RefSeq" id="WP_109823545.1">
    <property type="nucleotide sequence ID" value="NZ_QGKL01000031.1"/>
</dbReference>
<protein>
    <submittedName>
        <fullName evidence="11">Lipoprotein-releasing ABC transporter permease subunit</fullName>
    </submittedName>
</protein>
<reference evidence="11 12" key="1">
    <citation type="submission" date="2018-05" db="EMBL/GenBank/DDBJ databases">
        <title>Leucothrix arctica sp. nov., isolated from Arctic seawater.</title>
        <authorList>
            <person name="Choi A."/>
            <person name="Baek K."/>
        </authorList>
    </citation>
    <scope>NUCLEOTIDE SEQUENCE [LARGE SCALE GENOMIC DNA]</scope>
    <source>
        <strain evidence="11 12">IMCC9719</strain>
    </source>
</reference>
<evidence type="ECO:0000256" key="8">
    <source>
        <dbReference type="SAM" id="Phobius"/>
    </source>
</evidence>
<keyword evidence="11" id="KW-0449">Lipoprotein</keyword>
<feature type="domain" description="MacB-like periplasmic core" evidence="10">
    <location>
        <begin position="27"/>
        <end position="233"/>
    </location>
</feature>
<dbReference type="InterPro" id="IPR003838">
    <property type="entry name" value="ABC3_permease_C"/>
</dbReference>
<feature type="transmembrane region" description="Helical" evidence="8">
    <location>
        <begin position="319"/>
        <end position="343"/>
    </location>
</feature>
<evidence type="ECO:0000259" key="9">
    <source>
        <dbReference type="Pfam" id="PF02687"/>
    </source>
</evidence>
<dbReference type="EMBL" id="QGKL01000031">
    <property type="protein sequence ID" value="PWQ95966.1"/>
    <property type="molecule type" value="Genomic_DNA"/>
</dbReference>
<feature type="transmembrane region" description="Helical" evidence="8">
    <location>
        <begin position="381"/>
        <end position="400"/>
    </location>
</feature>
<organism evidence="11 12">
    <name type="scientific">Leucothrix arctica</name>
    <dbReference type="NCBI Taxonomy" id="1481894"/>
    <lineage>
        <taxon>Bacteria</taxon>
        <taxon>Pseudomonadati</taxon>
        <taxon>Pseudomonadota</taxon>
        <taxon>Gammaproteobacteria</taxon>
        <taxon>Thiotrichales</taxon>
        <taxon>Thiotrichaceae</taxon>
        <taxon>Leucothrix</taxon>
    </lineage>
</organism>
<sequence length="415" mass="45670">MFKPLELFIGLRYTRSKHKNHYISFISLASMLGIMVGVLALITVLSVMNGFERELRERILGMVAHVTVSGTDGKLTEWKSLDDKLAVHKQVVGIAPYIQQQVMLSANGEVRGVLMQGIQPERQSAVSELEHNMLEGSLDTLKDRDYGIAIGRELATSLGAYIGDKITVITPTAKITPAGVLPRMKRFTVTAIYKMNMRDYDSGTAFIHMSDAARLFKMKGEASGLRIKLDDLFQAQPLSYELQKELGDEVKVSDWGSDNKTFFSAIRMEKTMMFFILLLIVVVAAFNLVSSLVMVVNDKQADIAILRTVGISPNSIRKIFMIQGSIIGIFGALLGAVGGVLLAGNLETIIPKLESLFGAKIFPEDVFYISTVPSELHMSDVWMITVAALVLAVVATIYPANRAASVQPAESLRYE</sequence>
<evidence type="ECO:0000313" key="12">
    <source>
        <dbReference type="Proteomes" id="UP000245506"/>
    </source>
</evidence>
<dbReference type="PANTHER" id="PTHR30489">
    <property type="entry name" value="LIPOPROTEIN-RELEASING SYSTEM TRANSMEMBRANE PROTEIN LOLE"/>
    <property type="match status" value="1"/>
</dbReference>
<keyword evidence="6 8" id="KW-1133">Transmembrane helix</keyword>
<evidence type="ECO:0000256" key="5">
    <source>
        <dbReference type="ARBA" id="ARBA00022692"/>
    </source>
</evidence>
<evidence type="ECO:0000313" key="11">
    <source>
        <dbReference type="EMBL" id="PWQ95966.1"/>
    </source>
</evidence>
<keyword evidence="7 8" id="KW-0472">Membrane</keyword>
<name>A0A317CBP0_9GAMM</name>
<proteinExistence type="inferred from homology"/>
<evidence type="ECO:0000256" key="3">
    <source>
        <dbReference type="ARBA" id="ARBA00022448"/>
    </source>
</evidence>
<dbReference type="InterPro" id="IPR011925">
    <property type="entry name" value="LolCE_TM"/>
</dbReference>
<keyword evidence="5 8" id="KW-0812">Transmembrane</keyword>
<keyword evidence="3" id="KW-0813">Transport</keyword>
<dbReference type="Pfam" id="PF02687">
    <property type="entry name" value="FtsX"/>
    <property type="match status" value="1"/>
</dbReference>
<dbReference type="GO" id="GO:0098797">
    <property type="term" value="C:plasma membrane protein complex"/>
    <property type="evidence" value="ECO:0007669"/>
    <property type="project" value="TreeGrafter"/>
</dbReference>
<dbReference type="InterPro" id="IPR051447">
    <property type="entry name" value="Lipoprotein-release_system"/>
</dbReference>
<evidence type="ECO:0000256" key="1">
    <source>
        <dbReference type="ARBA" id="ARBA00004651"/>
    </source>
</evidence>
<dbReference type="OrthoDB" id="9808461at2"/>
<accession>A0A317CBP0</accession>
<comment type="similarity">
    <text evidence="2">Belongs to the ABC-4 integral membrane protein family. LolC/E subfamily.</text>
</comment>
<feature type="domain" description="ABC3 transporter permease C-terminal" evidence="9">
    <location>
        <begin position="274"/>
        <end position="408"/>
    </location>
</feature>
<evidence type="ECO:0000259" key="10">
    <source>
        <dbReference type="Pfam" id="PF12704"/>
    </source>
</evidence>
<evidence type="ECO:0000256" key="7">
    <source>
        <dbReference type="ARBA" id="ARBA00023136"/>
    </source>
</evidence>
<evidence type="ECO:0000256" key="6">
    <source>
        <dbReference type="ARBA" id="ARBA00022989"/>
    </source>
</evidence>
<gene>
    <name evidence="11" type="ORF">DKT75_11345</name>
</gene>